<reference evidence="6 7" key="1">
    <citation type="submission" date="2014-07" db="EMBL/GenBank/DDBJ databases">
        <title>Genome Sequence of Rhodococcus opacus Strain R7, a Biodegrader of Mono- and Polycyclic Aromatic Hydrocarbons.</title>
        <authorList>
            <person name="Di Gennaro P."/>
            <person name="Zampolli J."/>
            <person name="Presti I."/>
            <person name="Cappelletti M."/>
            <person name="D'Ursi P."/>
            <person name="Orro A."/>
            <person name="Mezzelani A."/>
            <person name="Milanesi L."/>
        </authorList>
    </citation>
    <scope>NUCLEOTIDE SEQUENCE [LARGE SCALE GENOMIC DNA]</scope>
    <source>
        <strain evidence="6 7">R7</strain>
    </source>
</reference>
<evidence type="ECO:0000256" key="3">
    <source>
        <dbReference type="ARBA" id="ARBA00023163"/>
    </source>
</evidence>
<dbReference type="SUPFAM" id="SSF46785">
    <property type="entry name" value="Winged helix' DNA-binding domain"/>
    <property type="match status" value="1"/>
</dbReference>
<dbReference type="GO" id="GO:0003700">
    <property type="term" value="F:DNA-binding transcription factor activity"/>
    <property type="evidence" value="ECO:0007669"/>
    <property type="project" value="TreeGrafter"/>
</dbReference>
<organism evidence="6 7">
    <name type="scientific">Rhodococcus opacus</name>
    <name type="common">Nocardia opaca</name>
    <dbReference type="NCBI Taxonomy" id="37919"/>
    <lineage>
        <taxon>Bacteria</taxon>
        <taxon>Bacillati</taxon>
        <taxon>Actinomycetota</taxon>
        <taxon>Actinomycetes</taxon>
        <taxon>Mycobacteriales</taxon>
        <taxon>Nocardiaceae</taxon>
        <taxon>Rhodococcus</taxon>
    </lineage>
</organism>
<dbReference type="InterPro" id="IPR014757">
    <property type="entry name" value="Tscrpt_reg_IclR_C"/>
</dbReference>
<keyword evidence="2" id="KW-0238">DNA-binding</keyword>
<evidence type="ECO:0000313" key="6">
    <source>
        <dbReference type="EMBL" id="AII07647.1"/>
    </source>
</evidence>
<dbReference type="SUPFAM" id="SSF55781">
    <property type="entry name" value="GAF domain-like"/>
    <property type="match status" value="1"/>
</dbReference>
<name>A0A076ER37_RHOOP</name>
<evidence type="ECO:0000256" key="2">
    <source>
        <dbReference type="ARBA" id="ARBA00023125"/>
    </source>
</evidence>
<evidence type="ECO:0000259" key="4">
    <source>
        <dbReference type="PROSITE" id="PS51077"/>
    </source>
</evidence>
<dbReference type="Proteomes" id="UP000028488">
    <property type="component" value="Chromosome"/>
</dbReference>
<dbReference type="InterPro" id="IPR029016">
    <property type="entry name" value="GAF-like_dom_sf"/>
</dbReference>
<accession>A0A076ER37</accession>
<dbReference type="InterPro" id="IPR050707">
    <property type="entry name" value="HTH_MetabolicPath_Reg"/>
</dbReference>
<evidence type="ECO:0000259" key="5">
    <source>
        <dbReference type="PROSITE" id="PS51078"/>
    </source>
</evidence>
<evidence type="ECO:0000313" key="7">
    <source>
        <dbReference type="Proteomes" id="UP000028488"/>
    </source>
</evidence>
<feature type="domain" description="IclR-ED" evidence="5">
    <location>
        <begin position="62"/>
        <end position="214"/>
    </location>
</feature>
<feature type="domain" description="HTH iclR-type" evidence="4">
    <location>
        <begin position="9"/>
        <end position="68"/>
    </location>
</feature>
<dbReference type="InterPro" id="IPR036388">
    <property type="entry name" value="WH-like_DNA-bd_sf"/>
</dbReference>
<dbReference type="GO" id="GO:0003677">
    <property type="term" value="F:DNA binding"/>
    <property type="evidence" value="ECO:0007669"/>
    <property type="project" value="UniProtKB-KW"/>
</dbReference>
<sequence length="215" mass="23296">MADEQRKTVGVLSRAFAIIDAVELRPMITSELARTVGLSKSTTQRLVAELAHYGYLRRDAEGRYWLGYRFTAAGMTDIAMPVLRELSDSTGESSQLWVRRGDLRLCAASVESSNELRATMPVGTTFPLAEGSSGHVLAGDFDNDPVARRRGWWQTLSERVPGLGSVSAPVRIHGEIVASVCVSGPLHRLGDDPGPRLGPSAIDAAHRIEKSLLDS</sequence>
<dbReference type="Pfam" id="PF01614">
    <property type="entry name" value="IclR_C"/>
    <property type="match status" value="1"/>
</dbReference>
<gene>
    <name evidence="6" type="ORF">EP51_24560</name>
</gene>
<dbReference type="eggNOG" id="COG1414">
    <property type="taxonomic scope" value="Bacteria"/>
</dbReference>
<dbReference type="AlphaFoldDB" id="A0A076ER37"/>
<dbReference type="PANTHER" id="PTHR30136">
    <property type="entry name" value="HELIX-TURN-HELIX TRANSCRIPTIONAL REGULATOR, ICLR FAMILY"/>
    <property type="match status" value="1"/>
</dbReference>
<proteinExistence type="predicted"/>
<dbReference type="InterPro" id="IPR036390">
    <property type="entry name" value="WH_DNA-bd_sf"/>
</dbReference>
<dbReference type="PROSITE" id="PS51078">
    <property type="entry name" value="ICLR_ED"/>
    <property type="match status" value="1"/>
</dbReference>
<dbReference type="PANTHER" id="PTHR30136:SF39">
    <property type="entry name" value="TRANSCRIPTIONAL REGULATORY PROTEIN"/>
    <property type="match status" value="1"/>
</dbReference>
<dbReference type="InterPro" id="IPR005471">
    <property type="entry name" value="Tscrpt_reg_IclR_N"/>
</dbReference>
<dbReference type="PROSITE" id="PS51077">
    <property type="entry name" value="HTH_ICLR"/>
    <property type="match status" value="1"/>
</dbReference>
<dbReference type="Gene3D" id="1.10.10.10">
    <property type="entry name" value="Winged helix-like DNA-binding domain superfamily/Winged helix DNA-binding domain"/>
    <property type="match status" value="1"/>
</dbReference>
<dbReference type="SMART" id="SM00346">
    <property type="entry name" value="HTH_ICLR"/>
    <property type="match status" value="1"/>
</dbReference>
<keyword evidence="3" id="KW-0804">Transcription</keyword>
<evidence type="ECO:0000256" key="1">
    <source>
        <dbReference type="ARBA" id="ARBA00023015"/>
    </source>
</evidence>
<dbReference type="RefSeq" id="WP_037230209.1">
    <property type="nucleotide sequence ID" value="NZ_CP008947.1"/>
</dbReference>
<dbReference type="Gene3D" id="3.30.450.40">
    <property type="match status" value="2"/>
</dbReference>
<dbReference type="Pfam" id="PF09339">
    <property type="entry name" value="HTH_IclR"/>
    <property type="match status" value="1"/>
</dbReference>
<protein>
    <submittedName>
        <fullName evidence="6">ArsR family transcriptional regulator</fullName>
    </submittedName>
</protein>
<keyword evidence="1" id="KW-0805">Transcription regulation</keyword>
<dbReference type="EMBL" id="CP008947">
    <property type="protein sequence ID" value="AII07647.1"/>
    <property type="molecule type" value="Genomic_DNA"/>
</dbReference>
<dbReference type="GO" id="GO:0045892">
    <property type="term" value="P:negative regulation of DNA-templated transcription"/>
    <property type="evidence" value="ECO:0007669"/>
    <property type="project" value="TreeGrafter"/>
</dbReference>